<dbReference type="Proteomes" id="UP000183050">
    <property type="component" value="Chromosome"/>
</dbReference>
<proteinExistence type="predicted"/>
<accession>A0A1L3ZBC3</accession>
<gene>
    <name evidence="1" type="ORF">BMW22_15605</name>
</gene>
<dbReference type="AlphaFoldDB" id="A0A1L3ZBC3"/>
<sequence length="76" mass="7708">MITMAEQGQGFSILSALMQGVQSLNRLSQSLSTAFAQIGGTSTTATGGAATLPANPVGFVTITLPSGQAVKVPYYT</sequence>
<protein>
    <submittedName>
        <fullName evidence="1">Uncharacterized protein</fullName>
    </submittedName>
</protein>
<dbReference type="EMBL" id="CP018228">
    <property type="protein sequence ID" value="API52850.1"/>
    <property type="molecule type" value="Genomic_DNA"/>
</dbReference>
<evidence type="ECO:0000313" key="1">
    <source>
        <dbReference type="EMBL" id="API52850.1"/>
    </source>
</evidence>
<name>A0A1L3ZBC3_RHILE</name>
<evidence type="ECO:0000313" key="2">
    <source>
        <dbReference type="Proteomes" id="UP000183050"/>
    </source>
</evidence>
<organism evidence="1 2">
    <name type="scientific">Rhizobium leguminosarum</name>
    <dbReference type="NCBI Taxonomy" id="384"/>
    <lineage>
        <taxon>Bacteria</taxon>
        <taxon>Pseudomonadati</taxon>
        <taxon>Pseudomonadota</taxon>
        <taxon>Alphaproteobacteria</taxon>
        <taxon>Hyphomicrobiales</taxon>
        <taxon>Rhizobiaceae</taxon>
        <taxon>Rhizobium/Agrobacterium group</taxon>
        <taxon>Rhizobium</taxon>
    </lineage>
</organism>
<reference evidence="1 2" key="1">
    <citation type="submission" date="2016-11" db="EMBL/GenBank/DDBJ databases">
        <title>Rhizobium leguminosarum bv. viciae strain Vaf12 isolated from Vavilovia formosa root nodules from Russia, Dagestan.</title>
        <authorList>
            <person name="Kimeklis A."/>
        </authorList>
    </citation>
    <scope>NUCLEOTIDE SEQUENCE [LARGE SCALE GENOMIC DNA]</scope>
    <source>
        <strain evidence="1 2">Vaf-108</strain>
    </source>
</reference>